<accession>A0A9D1SBW9</accession>
<dbReference type="SMART" id="SM00935">
    <property type="entry name" value="OmpH"/>
    <property type="match status" value="1"/>
</dbReference>
<dbReference type="Proteomes" id="UP000824112">
    <property type="component" value="Unassembled WGS sequence"/>
</dbReference>
<feature type="signal peptide" evidence="4">
    <location>
        <begin position="1"/>
        <end position="20"/>
    </location>
</feature>
<dbReference type="AlphaFoldDB" id="A0A9D1SBW9"/>
<feature type="chain" id="PRO_5038919934" evidence="4">
    <location>
        <begin position="21"/>
        <end position="170"/>
    </location>
</feature>
<protein>
    <submittedName>
        <fullName evidence="5">OmpH family outer membrane protein</fullName>
    </submittedName>
</protein>
<evidence type="ECO:0000313" key="5">
    <source>
        <dbReference type="EMBL" id="HIU54440.1"/>
    </source>
</evidence>
<proteinExistence type="inferred from homology"/>
<name>A0A9D1SBW9_9BACT</name>
<dbReference type="GO" id="GO:0050821">
    <property type="term" value="P:protein stabilization"/>
    <property type="evidence" value="ECO:0007669"/>
    <property type="project" value="TreeGrafter"/>
</dbReference>
<dbReference type="Pfam" id="PF03938">
    <property type="entry name" value="OmpH"/>
    <property type="match status" value="1"/>
</dbReference>
<evidence type="ECO:0000256" key="3">
    <source>
        <dbReference type="SAM" id="Coils"/>
    </source>
</evidence>
<dbReference type="Gene3D" id="3.30.910.20">
    <property type="entry name" value="Skp domain"/>
    <property type="match status" value="1"/>
</dbReference>
<dbReference type="EMBL" id="DVNA01000034">
    <property type="protein sequence ID" value="HIU54440.1"/>
    <property type="molecule type" value="Genomic_DNA"/>
</dbReference>
<gene>
    <name evidence="5" type="ORF">IAB03_01380</name>
</gene>
<reference evidence="5" key="2">
    <citation type="journal article" date="2021" name="PeerJ">
        <title>Extensive microbial diversity within the chicken gut microbiome revealed by metagenomics and culture.</title>
        <authorList>
            <person name="Gilroy R."/>
            <person name="Ravi A."/>
            <person name="Getino M."/>
            <person name="Pursley I."/>
            <person name="Horton D.L."/>
            <person name="Alikhan N.F."/>
            <person name="Baker D."/>
            <person name="Gharbi K."/>
            <person name="Hall N."/>
            <person name="Watson M."/>
            <person name="Adriaenssens E.M."/>
            <person name="Foster-Nyarko E."/>
            <person name="Jarju S."/>
            <person name="Secka A."/>
            <person name="Antonio M."/>
            <person name="Oren A."/>
            <person name="Chaudhuri R.R."/>
            <person name="La Ragione R."/>
            <person name="Hildebrand F."/>
            <person name="Pallen M.J."/>
        </authorList>
    </citation>
    <scope>NUCLEOTIDE SEQUENCE</scope>
    <source>
        <strain evidence="5">CHK158-818</strain>
    </source>
</reference>
<feature type="coiled-coil region" evidence="3">
    <location>
        <begin position="35"/>
        <end position="101"/>
    </location>
</feature>
<keyword evidence="3" id="KW-0175">Coiled coil</keyword>
<dbReference type="InterPro" id="IPR024930">
    <property type="entry name" value="Skp_dom_sf"/>
</dbReference>
<dbReference type="InterPro" id="IPR005632">
    <property type="entry name" value="Chaperone_Skp"/>
</dbReference>
<dbReference type="PANTHER" id="PTHR35089">
    <property type="entry name" value="CHAPERONE PROTEIN SKP"/>
    <property type="match status" value="1"/>
</dbReference>
<dbReference type="SUPFAM" id="SSF111384">
    <property type="entry name" value="OmpH-like"/>
    <property type="match status" value="1"/>
</dbReference>
<reference evidence="5" key="1">
    <citation type="submission" date="2020-10" db="EMBL/GenBank/DDBJ databases">
        <authorList>
            <person name="Gilroy R."/>
        </authorList>
    </citation>
    <scope>NUCLEOTIDE SEQUENCE</scope>
    <source>
        <strain evidence="5">CHK158-818</strain>
    </source>
</reference>
<evidence type="ECO:0000256" key="1">
    <source>
        <dbReference type="ARBA" id="ARBA00009091"/>
    </source>
</evidence>
<dbReference type="PANTHER" id="PTHR35089:SF1">
    <property type="entry name" value="CHAPERONE PROTEIN SKP"/>
    <property type="match status" value="1"/>
</dbReference>
<evidence type="ECO:0000256" key="2">
    <source>
        <dbReference type="ARBA" id="ARBA00022729"/>
    </source>
</evidence>
<comment type="similarity">
    <text evidence="1">Belongs to the Skp family.</text>
</comment>
<keyword evidence="2 4" id="KW-0732">Signal</keyword>
<organism evidence="5 6">
    <name type="scientific">Candidatus Gallibacteroides avistercoris</name>
    <dbReference type="NCBI Taxonomy" id="2840833"/>
    <lineage>
        <taxon>Bacteria</taxon>
        <taxon>Pseudomonadati</taxon>
        <taxon>Bacteroidota</taxon>
        <taxon>Bacteroidia</taxon>
        <taxon>Bacteroidales</taxon>
        <taxon>Bacteroidaceae</taxon>
        <taxon>Bacteroidaceae incertae sedis</taxon>
        <taxon>Candidatus Gallibacteroides</taxon>
    </lineage>
</organism>
<sequence>MKKIVVAFMLACVSAFSANAQKYALIDMEYIFNNIPEYKAANEQIETKAKTWQDEIETVMKQVQDMYKAYQNSQNLTAEARNQQEESILKKEKEAQDLRQKYFGQDGEMMKLQELLIKPIEDNIYEAVKAISLEQDYKMVIDRASDRAIIFASPDIDISDQVLQRLGYSK</sequence>
<comment type="caution">
    <text evidence="5">The sequence shown here is derived from an EMBL/GenBank/DDBJ whole genome shotgun (WGS) entry which is preliminary data.</text>
</comment>
<dbReference type="GO" id="GO:0005829">
    <property type="term" value="C:cytosol"/>
    <property type="evidence" value="ECO:0007669"/>
    <property type="project" value="TreeGrafter"/>
</dbReference>
<dbReference type="GO" id="GO:0051082">
    <property type="term" value="F:unfolded protein binding"/>
    <property type="evidence" value="ECO:0007669"/>
    <property type="project" value="InterPro"/>
</dbReference>
<evidence type="ECO:0000313" key="6">
    <source>
        <dbReference type="Proteomes" id="UP000824112"/>
    </source>
</evidence>
<evidence type="ECO:0000256" key="4">
    <source>
        <dbReference type="SAM" id="SignalP"/>
    </source>
</evidence>